<reference evidence="6 7" key="1">
    <citation type="submission" date="2014-02" db="EMBL/GenBank/DDBJ databases">
        <title>Vibrio fortis Dalian14 Genome Sequencing.</title>
        <authorList>
            <person name="Wang Y."/>
            <person name="Song L."/>
            <person name="Liu G."/>
            <person name="Ding J."/>
        </authorList>
    </citation>
    <scope>NUCLEOTIDE SEQUENCE [LARGE SCALE GENOMIC DNA]</scope>
    <source>
        <strain evidence="6 7">Dalian14</strain>
    </source>
</reference>
<dbReference type="RefSeq" id="WP_032552717.1">
    <property type="nucleotide sequence ID" value="NZ_JFFR01000027.1"/>
</dbReference>
<dbReference type="GO" id="GO:0043565">
    <property type="term" value="F:sequence-specific DNA binding"/>
    <property type="evidence" value="ECO:0007669"/>
    <property type="project" value="TreeGrafter"/>
</dbReference>
<dbReference type="PANTHER" id="PTHR30537">
    <property type="entry name" value="HTH-TYPE TRANSCRIPTIONAL REGULATOR"/>
    <property type="match status" value="1"/>
</dbReference>
<accession>A0A066UNA1</accession>
<dbReference type="STRING" id="212667.VFDL14_20950"/>
<dbReference type="Gene3D" id="1.10.10.10">
    <property type="entry name" value="Winged helix-like DNA-binding domain superfamily/Winged helix DNA-binding domain"/>
    <property type="match status" value="1"/>
</dbReference>
<comment type="caution">
    <text evidence="6">The sequence shown here is derived from an EMBL/GenBank/DDBJ whole genome shotgun (WGS) entry which is preliminary data.</text>
</comment>
<comment type="similarity">
    <text evidence="1">Belongs to the LysR transcriptional regulatory family.</text>
</comment>
<evidence type="ECO:0000256" key="4">
    <source>
        <dbReference type="ARBA" id="ARBA00023163"/>
    </source>
</evidence>
<dbReference type="SUPFAM" id="SSF53850">
    <property type="entry name" value="Periplasmic binding protein-like II"/>
    <property type="match status" value="1"/>
</dbReference>
<keyword evidence="3" id="KW-0238">DNA-binding</keyword>
<evidence type="ECO:0000256" key="2">
    <source>
        <dbReference type="ARBA" id="ARBA00023015"/>
    </source>
</evidence>
<dbReference type="Pfam" id="PF03466">
    <property type="entry name" value="LysR_substrate"/>
    <property type="match status" value="1"/>
</dbReference>
<dbReference type="PANTHER" id="PTHR30537:SF74">
    <property type="entry name" value="HTH-TYPE TRANSCRIPTIONAL REGULATOR TRPI"/>
    <property type="match status" value="1"/>
</dbReference>
<evidence type="ECO:0000313" key="6">
    <source>
        <dbReference type="EMBL" id="KDN27362.1"/>
    </source>
</evidence>
<dbReference type="InterPro" id="IPR000847">
    <property type="entry name" value="LysR_HTH_N"/>
</dbReference>
<dbReference type="Gene3D" id="3.40.190.10">
    <property type="entry name" value="Periplasmic binding protein-like II"/>
    <property type="match status" value="2"/>
</dbReference>
<feature type="domain" description="HTH lysR-type" evidence="5">
    <location>
        <begin position="1"/>
        <end position="59"/>
    </location>
</feature>
<dbReference type="SUPFAM" id="SSF46785">
    <property type="entry name" value="Winged helix' DNA-binding domain"/>
    <property type="match status" value="1"/>
</dbReference>
<name>A0A066UNA1_9VIBR</name>
<proteinExistence type="inferred from homology"/>
<keyword evidence="4" id="KW-0804">Transcription</keyword>
<dbReference type="GO" id="GO:0006351">
    <property type="term" value="P:DNA-templated transcription"/>
    <property type="evidence" value="ECO:0007669"/>
    <property type="project" value="TreeGrafter"/>
</dbReference>
<dbReference type="InterPro" id="IPR036390">
    <property type="entry name" value="WH_DNA-bd_sf"/>
</dbReference>
<protein>
    <submittedName>
        <fullName evidence="6">LysR family transcriptional regulator</fullName>
    </submittedName>
</protein>
<dbReference type="Proteomes" id="UP000027219">
    <property type="component" value="Unassembled WGS sequence"/>
</dbReference>
<evidence type="ECO:0000259" key="5">
    <source>
        <dbReference type="PROSITE" id="PS50931"/>
    </source>
</evidence>
<evidence type="ECO:0000256" key="1">
    <source>
        <dbReference type="ARBA" id="ARBA00009437"/>
    </source>
</evidence>
<dbReference type="GO" id="GO:0003700">
    <property type="term" value="F:DNA-binding transcription factor activity"/>
    <property type="evidence" value="ECO:0007669"/>
    <property type="project" value="InterPro"/>
</dbReference>
<keyword evidence="7" id="KW-1185">Reference proteome</keyword>
<gene>
    <name evidence="6" type="ORF">VFDL14_20950</name>
</gene>
<dbReference type="PROSITE" id="PS50931">
    <property type="entry name" value="HTH_LYSR"/>
    <property type="match status" value="1"/>
</dbReference>
<dbReference type="AlphaFoldDB" id="A0A066UNA1"/>
<dbReference type="OrthoDB" id="6787458at2"/>
<dbReference type="PRINTS" id="PR00039">
    <property type="entry name" value="HTHLYSR"/>
</dbReference>
<dbReference type="InterPro" id="IPR005119">
    <property type="entry name" value="LysR_subst-bd"/>
</dbReference>
<dbReference type="EMBL" id="JFFR01000027">
    <property type="protein sequence ID" value="KDN27362.1"/>
    <property type="molecule type" value="Genomic_DNA"/>
</dbReference>
<organism evidence="6 7">
    <name type="scientific">Vibrio fortis</name>
    <dbReference type="NCBI Taxonomy" id="212667"/>
    <lineage>
        <taxon>Bacteria</taxon>
        <taxon>Pseudomonadati</taxon>
        <taxon>Pseudomonadota</taxon>
        <taxon>Gammaproteobacteria</taxon>
        <taxon>Vibrionales</taxon>
        <taxon>Vibrionaceae</taxon>
        <taxon>Vibrio</taxon>
    </lineage>
</organism>
<evidence type="ECO:0000313" key="7">
    <source>
        <dbReference type="Proteomes" id="UP000027219"/>
    </source>
</evidence>
<sequence length="306" mass="34305">MRHLKAFQVFNVAASVESYSEAAKQLNITHGAVSKQIRVLEEHLACSLFYKQGRGVRLTSEGELLKGYTEQAFSALQAGVNVLSMQNNNVLEVSCEPTLTMRWLMPRISEFFAKFGIDVRLSTAGGPVRLGASGLSLAIRRDDFEAGTDYQKLFLVEEWVGPVFSSQYWEEISRKNTDVTCLHSETRPEAWKNWLSHFDIANSAQKQPERNQCLNQFKSALNTSPKNHTMGHFYFCLQAAVDGLGGAIGSYPLIQDDLTRGNLIAPFGFVKSGFNYVLLAEQDQLSYNEEQFSDWLKAELAKSVPQ</sequence>
<dbReference type="InterPro" id="IPR058163">
    <property type="entry name" value="LysR-type_TF_proteobact-type"/>
</dbReference>
<dbReference type="InterPro" id="IPR036388">
    <property type="entry name" value="WH-like_DNA-bd_sf"/>
</dbReference>
<dbReference type="Pfam" id="PF00126">
    <property type="entry name" value="HTH_1"/>
    <property type="match status" value="1"/>
</dbReference>
<keyword evidence="2" id="KW-0805">Transcription regulation</keyword>
<evidence type="ECO:0000256" key="3">
    <source>
        <dbReference type="ARBA" id="ARBA00023125"/>
    </source>
</evidence>